<evidence type="ECO:0000313" key="3">
    <source>
        <dbReference type="Proteomes" id="UP000320496"/>
    </source>
</evidence>
<reference evidence="2 3" key="1">
    <citation type="submission" date="2019-02" db="EMBL/GenBank/DDBJ databases">
        <title>Deep-cultivation of Planctomycetes and their phenomic and genomic characterization uncovers novel biology.</title>
        <authorList>
            <person name="Wiegand S."/>
            <person name="Jogler M."/>
            <person name="Boedeker C."/>
            <person name="Pinto D."/>
            <person name="Vollmers J."/>
            <person name="Rivas-Marin E."/>
            <person name="Kohn T."/>
            <person name="Peeters S.H."/>
            <person name="Heuer A."/>
            <person name="Rast P."/>
            <person name="Oberbeckmann S."/>
            <person name="Bunk B."/>
            <person name="Jeske O."/>
            <person name="Meyerdierks A."/>
            <person name="Storesund J.E."/>
            <person name="Kallscheuer N."/>
            <person name="Luecker S."/>
            <person name="Lage O.M."/>
            <person name="Pohl T."/>
            <person name="Merkel B.J."/>
            <person name="Hornburger P."/>
            <person name="Mueller R.-W."/>
            <person name="Bruemmer F."/>
            <person name="Labrenz M."/>
            <person name="Spormann A.M."/>
            <person name="Op den Camp H."/>
            <person name="Overmann J."/>
            <person name="Amann R."/>
            <person name="Jetten M.S.M."/>
            <person name="Mascher T."/>
            <person name="Medema M.H."/>
            <person name="Devos D.P."/>
            <person name="Kaster A.-K."/>
            <person name="Ovreas L."/>
            <person name="Rohde M."/>
            <person name="Galperin M.Y."/>
            <person name="Jogler C."/>
        </authorList>
    </citation>
    <scope>NUCLEOTIDE SEQUENCE [LARGE SCALE GENOMIC DNA]</scope>
    <source>
        <strain evidence="2 3">Mal4</strain>
    </source>
</reference>
<organism evidence="2 3">
    <name type="scientific">Maioricimonas rarisocia</name>
    <dbReference type="NCBI Taxonomy" id="2528026"/>
    <lineage>
        <taxon>Bacteria</taxon>
        <taxon>Pseudomonadati</taxon>
        <taxon>Planctomycetota</taxon>
        <taxon>Planctomycetia</taxon>
        <taxon>Planctomycetales</taxon>
        <taxon>Planctomycetaceae</taxon>
        <taxon>Maioricimonas</taxon>
    </lineage>
</organism>
<name>A0A517ZD24_9PLAN</name>
<dbReference type="KEGG" id="mri:Mal4_47490"/>
<keyword evidence="3" id="KW-1185">Reference proteome</keyword>
<dbReference type="AlphaFoldDB" id="A0A517ZD24"/>
<keyword evidence="1" id="KW-0472">Membrane</keyword>
<evidence type="ECO:0008006" key="4">
    <source>
        <dbReference type="Google" id="ProtNLM"/>
    </source>
</evidence>
<keyword evidence="1" id="KW-1133">Transmembrane helix</keyword>
<sequence>MILTQLLHDETGFIVSAELVLIATILVIGLIVGLSEVQHAVVQELNDVGDAIGSINQSFLYTGFAGRKARGQGRFKSITFGSAFGDAFDDCDNDQCALTCMPPVPEGPKFRGGRGGF</sequence>
<protein>
    <recommendedName>
        <fullName evidence="4">Branched-chain amino acid aminotransferase</fullName>
    </recommendedName>
</protein>
<dbReference type="EMBL" id="CP036275">
    <property type="protein sequence ID" value="QDU40393.1"/>
    <property type="molecule type" value="Genomic_DNA"/>
</dbReference>
<dbReference type="Proteomes" id="UP000320496">
    <property type="component" value="Chromosome"/>
</dbReference>
<accession>A0A517ZD24</accession>
<proteinExistence type="predicted"/>
<keyword evidence="1" id="KW-0812">Transmembrane</keyword>
<gene>
    <name evidence="2" type="ORF">Mal4_47490</name>
</gene>
<feature type="transmembrane region" description="Helical" evidence="1">
    <location>
        <begin position="12"/>
        <end position="34"/>
    </location>
</feature>
<evidence type="ECO:0000256" key="1">
    <source>
        <dbReference type="SAM" id="Phobius"/>
    </source>
</evidence>
<evidence type="ECO:0000313" key="2">
    <source>
        <dbReference type="EMBL" id="QDU40393.1"/>
    </source>
</evidence>